<organism evidence="2">
    <name type="scientific">marine sediment metagenome</name>
    <dbReference type="NCBI Taxonomy" id="412755"/>
    <lineage>
        <taxon>unclassified sequences</taxon>
        <taxon>metagenomes</taxon>
        <taxon>ecological metagenomes</taxon>
    </lineage>
</organism>
<proteinExistence type="predicted"/>
<dbReference type="Pfam" id="PF03259">
    <property type="entry name" value="Robl_LC7"/>
    <property type="match status" value="1"/>
</dbReference>
<dbReference type="EMBL" id="BARU01044065">
    <property type="protein sequence ID" value="GAH76347.1"/>
    <property type="molecule type" value="Genomic_DNA"/>
</dbReference>
<accession>X1I3Q8</accession>
<name>X1I3Q8_9ZZZZ</name>
<evidence type="ECO:0000313" key="2">
    <source>
        <dbReference type="EMBL" id="GAH76347.1"/>
    </source>
</evidence>
<feature type="non-terminal residue" evidence="2">
    <location>
        <position position="99"/>
    </location>
</feature>
<dbReference type="SUPFAM" id="SSF103196">
    <property type="entry name" value="Roadblock/LC7 domain"/>
    <property type="match status" value="1"/>
</dbReference>
<dbReference type="AlphaFoldDB" id="X1I3Q8"/>
<reference evidence="2" key="1">
    <citation type="journal article" date="2014" name="Front. Microbiol.">
        <title>High frequency of phylogenetically diverse reductive dehalogenase-homologous genes in deep subseafloor sedimentary metagenomes.</title>
        <authorList>
            <person name="Kawai M."/>
            <person name="Futagami T."/>
            <person name="Toyoda A."/>
            <person name="Takaki Y."/>
            <person name="Nishi S."/>
            <person name="Hori S."/>
            <person name="Arai W."/>
            <person name="Tsubouchi T."/>
            <person name="Morono Y."/>
            <person name="Uchiyama I."/>
            <person name="Ito T."/>
            <person name="Fujiyama A."/>
            <person name="Inagaki F."/>
            <person name="Takami H."/>
        </authorList>
    </citation>
    <scope>NUCLEOTIDE SEQUENCE</scope>
    <source>
        <strain evidence="2">Expedition CK06-06</strain>
    </source>
</reference>
<feature type="domain" description="Roadblock/LAMTOR2" evidence="1">
    <location>
        <begin position="20"/>
        <end position="98"/>
    </location>
</feature>
<comment type="caution">
    <text evidence="2">The sequence shown here is derived from an EMBL/GenBank/DDBJ whole genome shotgun (WGS) entry which is preliminary data.</text>
</comment>
<gene>
    <name evidence="2" type="ORF">S03H2_67337</name>
</gene>
<evidence type="ECO:0000259" key="1">
    <source>
        <dbReference type="Pfam" id="PF03259"/>
    </source>
</evidence>
<dbReference type="Gene3D" id="3.30.450.30">
    <property type="entry name" value="Dynein light chain 2a, cytoplasmic"/>
    <property type="match status" value="1"/>
</dbReference>
<protein>
    <recommendedName>
        <fullName evidence="1">Roadblock/LAMTOR2 domain-containing protein</fullName>
    </recommendedName>
</protein>
<sequence length="99" mass="10694">MVILISFETNTFDKIISKIIKSESGIKKVILTDRMGLTIASVSKFSYFPVDIDGIGVITSVNFCTSEQAGKSLGLEDLNLIMCEFTGGKIFSTYAGKGV</sequence>
<dbReference type="InterPro" id="IPR004942">
    <property type="entry name" value="Roadblock/LAMTOR2_dom"/>
</dbReference>